<dbReference type="Proteomes" id="UP000185744">
    <property type="component" value="Unassembled WGS sequence"/>
</dbReference>
<evidence type="ECO:0000313" key="2">
    <source>
        <dbReference type="Proteomes" id="UP000185744"/>
    </source>
</evidence>
<name>A0A1Q6DVL2_METT1</name>
<reference evidence="1" key="1">
    <citation type="submission" date="2016-12" db="EMBL/GenBank/DDBJ databases">
        <title>Discovery of methanogenic haloarchaea.</title>
        <authorList>
            <person name="Sorokin D.Y."/>
            <person name="Makarova K.S."/>
            <person name="Abbas B."/>
            <person name="Ferrer M."/>
            <person name="Golyshin P.N."/>
        </authorList>
    </citation>
    <scope>NUCLEOTIDE SEQUENCE [LARGE SCALE GENOMIC DNA]</scope>
    <source>
        <strain evidence="1">HMET1</strain>
    </source>
</reference>
<dbReference type="InParanoid" id="A0A1Q6DVL2"/>
<comment type="caution">
    <text evidence="1">The sequence shown here is derived from an EMBL/GenBank/DDBJ whole genome shotgun (WGS) entry which is preliminary data.</text>
</comment>
<dbReference type="AlphaFoldDB" id="A0A1Q6DVL2"/>
<evidence type="ECO:0000313" key="1">
    <source>
        <dbReference type="EMBL" id="OKY78411.1"/>
    </source>
</evidence>
<accession>A0A1Q6DVL2</accession>
<protein>
    <submittedName>
        <fullName evidence="1">Uncharacterized protein</fullName>
    </submittedName>
</protein>
<keyword evidence="2" id="KW-1185">Reference proteome</keyword>
<sequence length="197" mass="22177">MINLPSDKDKIIIDKIKEIKGIKKVKELSNKEKDRIMELEKEAEDKVLMGMGKGDNQGVKKCIGEMENVYVFGTNREFKWPEGPNVIFKHSGEVIGKELDDKEETEELKEDEDVSIKGNLIIYKDKMKNLSSGSDEPPTVVFPAKNFKRLEEKDKIEKAIFASPCAPSDEYLKGLLGLDKSNQDLGTVIVGVKTSKK</sequence>
<gene>
    <name evidence="1" type="ORF">BTN85_0902</name>
</gene>
<organism evidence="1 2">
    <name type="scientific">Methanohalarchaeum thermophilum</name>
    <dbReference type="NCBI Taxonomy" id="1903181"/>
    <lineage>
        <taxon>Archaea</taxon>
        <taxon>Methanobacteriati</taxon>
        <taxon>Methanobacteriota</taxon>
        <taxon>Methanonatronarchaeia</taxon>
        <taxon>Methanonatronarchaeales</taxon>
        <taxon>Methanonatronarchaeaceae</taxon>
        <taxon>Candidatus Methanohalarchaeum</taxon>
    </lineage>
</organism>
<proteinExistence type="predicted"/>
<dbReference type="EMBL" id="MSDW01000001">
    <property type="protein sequence ID" value="OKY78411.1"/>
    <property type="molecule type" value="Genomic_DNA"/>
</dbReference>